<dbReference type="SUPFAM" id="SSF53756">
    <property type="entry name" value="UDP-Glycosyltransferase/glycogen phosphorylase"/>
    <property type="match status" value="1"/>
</dbReference>
<evidence type="ECO:0000313" key="5">
    <source>
        <dbReference type="Proteomes" id="UP000565205"/>
    </source>
</evidence>
<reference evidence="3 5" key="1">
    <citation type="submission" date="2020-06" db="EMBL/GenBank/DDBJ databases">
        <title>Description of novel acetic acid bacteria.</title>
        <authorList>
            <person name="Sombolestani A."/>
        </authorList>
    </citation>
    <scope>NUCLEOTIDE SEQUENCE [LARGE SCALE GENOMIC DNA]</scope>
    <source>
        <strain evidence="3 5">LMG 26838</strain>
    </source>
</reference>
<dbReference type="PANTHER" id="PTHR43179">
    <property type="entry name" value="RHAMNOSYLTRANSFERASE WBBL"/>
    <property type="match status" value="1"/>
</dbReference>
<dbReference type="EMBL" id="JABXXQ010000196">
    <property type="protein sequence ID" value="NVN30672.1"/>
    <property type="molecule type" value="Genomic_DNA"/>
</dbReference>
<dbReference type="RefSeq" id="WP_176624397.1">
    <property type="nucleotide sequence ID" value="NZ_JABXXQ010000196.1"/>
</dbReference>
<feature type="domain" description="Glycosyltransferase 2-like" evidence="1">
    <location>
        <begin position="365"/>
        <end position="476"/>
    </location>
</feature>
<dbReference type="InterPro" id="IPR029044">
    <property type="entry name" value="Nucleotide-diphossugar_trans"/>
</dbReference>
<dbReference type="EMBL" id="JACHXV010000010">
    <property type="protein sequence ID" value="MBB3174724.1"/>
    <property type="molecule type" value="Genomic_DNA"/>
</dbReference>
<proteinExistence type="predicted"/>
<dbReference type="Proteomes" id="UP000565205">
    <property type="component" value="Unassembled WGS sequence"/>
</dbReference>
<dbReference type="PANTHER" id="PTHR43179:SF7">
    <property type="entry name" value="RHAMNOSYLTRANSFERASE WBBL"/>
    <property type="match status" value="1"/>
</dbReference>
<keyword evidence="3" id="KW-0808">Transferase</keyword>
<evidence type="ECO:0000313" key="2">
    <source>
        <dbReference type="EMBL" id="MBB3174724.1"/>
    </source>
</evidence>
<accession>A0A850NTD5</accession>
<dbReference type="InterPro" id="IPR001173">
    <property type="entry name" value="Glyco_trans_2-like"/>
</dbReference>
<dbReference type="GO" id="GO:0016740">
    <property type="term" value="F:transferase activity"/>
    <property type="evidence" value="ECO:0007669"/>
    <property type="project" value="UniProtKB-KW"/>
</dbReference>
<organism evidence="3 5">
    <name type="scientific">Endobacter medicaginis</name>
    <dbReference type="NCBI Taxonomy" id="1181271"/>
    <lineage>
        <taxon>Bacteria</taxon>
        <taxon>Pseudomonadati</taxon>
        <taxon>Pseudomonadota</taxon>
        <taxon>Alphaproteobacteria</taxon>
        <taxon>Acetobacterales</taxon>
        <taxon>Acetobacteraceae</taxon>
        <taxon>Endobacter</taxon>
    </lineage>
</organism>
<comment type="caution">
    <text evidence="3">The sequence shown here is derived from an EMBL/GenBank/DDBJ whole genome shotgun (WGS) entry which is preliminary data.</text>
</comment>
<gene>
    <name evidence="2" type="ORF">FHR90_002570</name>
    <name evidence="3" type="ORF">HUK83_10065</name>
</gene>
<dbReference type="Pfam" id="PF13692">
    <property type="entry name" value="Glyco_trans_1_4"/>
    <property type="match status" value="1"/>
</dbReference>
<sequence>MSETAFSAPQADLQSAQPDTPVWSRFDAEWYLSSYPEVVEAMAELGIGDVETYYREHGAKLLHSPNRYFDEKYYMGMNRDVADAVANGLVPSGFVHYCNDGYRESIRPPHWLFDERYYLKYNRDLNQRVIAQSGAKNGYDHYLRIGDAEHRNGHWFFDGAVYLLNSTQSLLRPDRGGAFMQYLHDDTETGANARVSWYFDPDWYQQTYPEVRELVASGAYLSPLHHYLCNPTPQAYLPCAWFSEEYYAATYPDVQVAVDNGVFRNNYEHFIRHGAAERRAPAQGIDLLKYYLGGSVRIDLEGGAFRDAFAHWIARRPPGGHGSDKVAVPDEKQTKHLFAVAADNLLPQLAHTTLDFTLRGPAEISVIVVLFNKFPLTMLALASLRSNYPGNIELIIVDNKSYDDTRHLERYVRGAHIIHNRYNAGFVEACNRALDFVTGPAVLYLNNDLQIGLNAVALSLRRLFSEPNIGAVGTKLIRTNGMLQEGGSIIWRDGSTFGYLRDADPNIPEANFVRDVDFCSGAFLLVRTELVRQLGGFDVDYKPAYYEEADMCVRLRKAGYRIVYDPALVVQHFEYGSASSAASTRLMLRNHGIFQRKHRDWLRYQHPPRARNALFARTARNGQKRILLIEDRVPLRHLGAGYVRSNDIVRTMASLGHLVTVFPIYKSPTTFINIYRDFPDTVEVIYDRDQDDLPDFIESRAGYYDVVWVGRTHNLERLLGVLSDNSTALPAHGFVLDTEAIAAPRSAERDRVLGIASKEPMETALRRELDCAYFCQKIIAVNERDATLIRRVGFDNVAVLGHMKEPQATFSPFSARRDMLFLGALHDPGSPNHDSLEWFVEHVLPLVDGRLPPDVRFNVAGFINPSVDLSPLTANPRVNLIGPVDDLEALYDAHRIFVAPTRFAGGIPFKVHEASSYGLPIVATQLLCSQVGWSDRVEIMSGGTDNPAQFADRIVELYTDRERWISVRHNALVRLERENSRAEYRHALGAIINDVISHVALDVPAN</sequence>
<name>A0A850NTD5_9PROT</name>
<dbReference type="Pfam" id="PF00535">
    <property type="entry name" value="Glycos_transf_2"/>
    <property type="match status" value="1"/>
</dbReference>
<dbReference type="Proteomes" id="UP000557688">
    <property type="component" value="Unassembled WGS sequence"/>
</dbReference>
<dbReference type="Gene3D" id="3.40.50.2000">
    <property type="entry name" value="Glycogen Phosphorylase B"/>
    <property type="match status" value="1"/>
</dbReference>
<keyword evidence="4" id="KW-1185">Reference proteome</keyword>
<protein>
    <submittedName>
        <fullName evidence="2 3">Glycosyltransferase</fullName>
    </submittedName>
</protein>
<evidence type="ECO:0000313" key="4">
    <source>
        <dbReference type="Proteomes" id="UP000557688"/>
    </source>
</evidence>
<evidence type="ECO:0000259" key="1">
    <source>
        <dbReference type="Pfam" id="PF00535"/>
    </source>
</evidence>
<evidence type="ECO:0000313" key="3">
    <source>
        <dbReference type="EMBL" id="NVN30672.1"/>
    </source>
</evidence>
<dbReference type="Gene3D" id="3.90.550.10">
    <property type="entry name" value="Spore Coat Polysaccharide Biosynthesis Protein SpsA, Chain A"/>
    <property type="match status" value="1"/>
</dbReference>
<dbReference type="AlphaFoldDB" id="A0A850NTD5"/>
<dbReference type="CDD" id="cd04186">
    <property type="entry name" value="GT_2_like_c"/>
    <property type="match status" value="1"/>
</dbReference>
<dbReference type="SUPFAM" id="SSF53448">
    <property type="entry name" value="Nucleotide-diphospho-sugar transferases"/>
    <property type="match status" value="1"/>
</dbReference>
<reference evidence="2 4" key="2">
    <citation type="submission" date="2020-08" db="EMBL/GenBank/DDBJ databases">
        <title>Genomic Encyclopedia of Type Strains, Phase III (KMG-III): the genomes of soil and plant-associated and newly described type strains.</title>
        <authorList>
            <person name="Whitman W."/>
        </authorList>
    </citation>
    <scope>NUCLEOTIDE SEQUENCE [LARGE SCALE GENOMIC DNA]</scope>
    <source>
        <strain evidence="2 4">CECT 8088</strain>
    </source>
</reference>